<keyword evidence="3" id="KW-1185">Reference proteome</keyword>
<gene>
    <name evidence="2" type="ORF">H8S01_03620</name>
</gene>
<evidence type="ECO:0000256" key="1">
    <source>
        <dbReference type="SAM" id="MobiDB-lite"/>
    </source>
</evidence>
<dbReference type="Proteomes" id="UP000628463">
    <property type="component" value="Unassembled WGS sequence"/>
</dbReference>
<sequence>MSLKNSKMTKSTKEKRSTKEKSGVKKTLRTAVILCAAVAAGVSAGSSGNIAKANGEDYEDFLFTHGWEGIDFDTSLCYSKDNESNMLAYCINTNYPLCISAIGSNSANRNSDDWTLCSNYSWRHVMNSGDTYSILNTVKQKGFANAGLLGESYEEDYTQFTVIFRTDAEE</sequence>
<name>A0ABR7FXX8_9FIRM</name>
<feature type="compositionally biased region" description="Basic and acidic residues" evidence="1">
    <location>
        <begin position="11"/>
        <end position="23"/>
    </location>
</feature>
<dbReference type="EMBL" id="JACOPD010000002">
    <property type="protein sequence ID" value="MBC5680052.1"/>
    <property type="molecule type" value="Genomic_DNA"/>
</dbReference>
<organism evidence="2 3">
    <name type="scientific">Lachnospira hominis</name>
    <name type="common">ex Liu et al. 2021</name>
    <dbReference type="NCBI Taxonomy" id="2763051"/>
    <lineage>
        <taxon>Bacteria</taxon>
        <taxon>Bacillati</taxon>
        <taxon>Bacillota</taxon>
        <taxon>Clostridia</taxon>
        <taxon>Lachnospirales</taxon>
        <taxon>Lachnospiraceae</taxon>
        <taxon>Lachnospira</taxon>
    </lineage>
</organism>
<evidence type="ECO:0000313" key="3">
    <source>
        <dbReference type="Proteomes" id="UP000628463"/>
    </source>
</evidence>
<feature type="region of interest" description="Disordered" evidence="1">
    <location>
        <begin position="1"/>
        <end position="23"/>
    </location>
</feature>
<protein>
    <submittedName>
        <fullName evidence="2">Uncharacterized protein</fullName>
    </submittedName>
</protein>
<dbReference type="RefSeq" id="WP_186836206.1">
    <property type="nucleotide sequence ID" value="NZ_JACOPD010000002.1"/>
</dbReference>
<accession>A0ABR7FXX8</accession>
<proteinExistence type="predicted"/>
<evidence type="ECO:0000313" key="2">
    <source>
        <dbReference type="EMBL" id="MBC5680052.1"/>
    </source>
</evidence>
<reference evidence="2 3" key="1">
    <citation type="submission" date="2020-08" db="EMBL/GenBank/DDBJ databases">
        <title>Genome public.</title>
        <authorList>
            <person name="Liu C."/>
            <person name="Sun Q."/>
        </authorList>
    </citation>
    <scope>NUCLEOTIDE SEQUENCE [LARGE SCALE GENOMIC DNA]</scope>
    <source>
        <strain evidence="2 3">NSJ-43</strain>
    </source>
</reference>
<comment type="caution">
    <text evidence="2">The sequence shown here is derived from an EMBL/GenBank/DDBJ whole genome shotgun (WGS) entry which is preliminary data.</text>
</comment>